<dbReference type="Proteomes" id="UP000663852">
    <property type="component" value="Unassembled WGS sequence"/>
</dbReference>
<keyword evidence="5" id="KW-0833">Ubl conjugation pathway</keyword>
<dbReference type="SMART" id="SM00132">
    <property type="entry name" value="LIM"/>
    <property type="match status" value="3"/>
</dbReference>
<evidence type="ECO:0000259" key="11">
    <source>
        <dbReference type="PROSITE" id="PS51873"/>
    </source>
</evidence>
<dbReference type="Pfam" id="PF01485">
    <property type="entry name" value="IBR"/>
    <property type="match status" value="1"/>
</dbReference>
<dbReference type="Gene3D" id="1.20.120.1750">
    <property type="match status" value="1"/>
</dbReference>
<dbReference type="OrthoDB" id="1431934at2759"/>
<dbReference type="GO" id="GO:0008270">
    <property type="term" value="F:zinc ion binding"/>
    <property type="evidence" value="ECO:0007669"/>
    <property type="project" value="UniProtKB-KW"/>
</dbReference>
<feature type="domain" description="RING-type" evidence="11">
    <location>
        <begin position="361"/>
        <end position="578"/>
    </location>
</feature>
<dbReference type="InterPro" id="IPR044066">
    <property type="entry name" value="TRIAD_supradom"/>
</dbReference>
<dbReference type="InterPro" id="IPR013087">
    <property type="entry name" value="Znf_C2H2_type"/>
</dbReference>
<feature type="compositionally biased region" description="Polar residues" evidence="9">
    <location>
        <begin position="299"/>
        <end position="314"/>
    </location>
</feature>
<dbReference type="PANTHER" id="PTHR24205:SF16">
    <property type="entry name" value="GH01042P-RELATED"/>
    <property type="match status" value="1"/>
</dbReference>
<dbReference type="InterPro" id="IPR002867">
    <property type="entry name" value="IBR_dom"/>
</dbReference>
<protein>
    <submittedName>
        <fullName evidence="12">Uncharacterized protein</fullName>
    </submittedName>
</protein>
<evidence type="ECO:0000256" key="9">
    <source>
        <dbReference type="SAM" id="MobiDB-lite"/>
    </source>
</evidence>
<dbReference type="PANTHER" id="PTHR24205">
    <property type="entry name" value="FOUR AND A HALF LIM DOMAINS PROTEIN"/>
    <property type="match status" value="1"/>
</dbReference>
<dbReference type="SMART" id="SM00647">
    <property type="entry name" value="IBR"/>
    <property type="match status" value="2"/>
</dbReference>
<reference evidence="12" key="1">
    <citation type="submission" date="2021-02" db="EMBL/GenBank/DDBJ databases">
        <authorList>
            <person name="Nowell W R."/>
        </authorList>
    </citation>
    <scope>NUCLEOTIDE SEQUENCE</scope>
</reference>
<evidence type="ECO:0000256" key="3">
    <source>
        <dbReference type="ARBA" id="ARBA00022737"/>
    </source>
</evidence>
<evidence type="ECO:0000256" key="7">
    <source>
        <dbReference type="ARBA" id="ARBA00023038"/>
    </source>
</evidence>
<dbReference type="PROSITE" id="PS00028">
    <property type="entry name" value="ZINC_FINGER_C2H2_1"/>
    <property type="match status" value="1"/>
</dbReference>
<evidence type="ECO:0000256" key="5">
    <source>
        <dbReference type="ARBA" id="ARBA00022786"/>
    </source>
</evidence>
<dbReference type="CDD" id="cd20335">
    <property type="entry name" value="BRcat_RBR"/>
    <property type="match status" value="1"/>
</dbReference>
<dbReference type="GO" id="GO:0030018">
    <property type="term" value="C:Z disc"/>
    <property type="evidence" value="ECO:0007669"/>
    <property type="project" value="TreeGrafter"/>
</dbReference>
<keyword evidence="1" id="KW-0808">Transferase</keyword>
<dbReference type="SUPFAM" id="SSF57850">
    <property type="entry name" value="RING/U-box"/>
    <property type="match status" value="2"/>
</dbReference>
<proteinExistence type="predicted"/>
<dbReference type="EMBL" id="CAJNOJ010000004">
    <property type="protein sequence ID" value="CAF0740784.1"/>
    <property type="molecule type" value="Genomic_DNA"/>
</dbReference>
<dbReference type="PROSITE" id="PS51873">
    <property type="entry name" value="TRIAD"/>
    <property type="match status" value="1"/>
</dbReference>
<dbReference type="CDD" id="cd20336">
    <property type="entry name" value="Rcat_RBR"/>
    <property type="match status" value="1"/>
</dbReference>
<keyword evidence="3" id="KW-0677">Repeat</keyword>
<dbReference type="Gene3D" id="3.30.40.10">
    <property type="entry name" value="Zinc/RING finger domain, C3HC4 (zinc finger)"/>
    <property type="match status" value="1"/>
</dbReference>
<dbReference type="PROSITE" id="PS00478">
    <property type="entry name" value="LIM_DOMAIN_1"/>
    <property type="match status" value="1"/>
</dbReference>
<evidence type="ECO:0000259" key="10">
    <source>
        <dbReference type="PROSITE" id="PS50023"/>
    </source>
</evidence>
<organism evidence="12 13">
    <name type="scientific">Adineta ricciae</name>
    <name type="common">Rotifer</name>
    <dbReference type="NCBI Taxonomy" id="249248"/>
    <lineage>
        <taxon>Eukaryota</taxon>
        <taxon>Metazoa</taxon>
        <taxon>Spiralia</taxon>
        <taxon>Gnathifera</taxon>
        <taxon>Rotifera</taxon>
        <taxon>Eurotatoria</taxon>
        <taxon>Bdelloidea</taxon>
        <taxon>Adinetida</taxon>
        <taxon>Adinetidae</taxon>
        <taxon>Adineta</taxon>
    </lineage>
</organism>
<accession>A0A813NM30</accession>
<dbReference type="PROSITE" id="PS50023">
    <property type="entry name" value="LIM_DOMAIN_2"/>
    <property type="match status" value="2"/>
</dbReference>
<feature type="domain" description="LIM zinc-binding" evidence="10">
    <location>
        <begin position="55"/>
        <end position="117"/>
    </location>
</feature>
<evidence type="ECO:0000256" key="2">
    <source>
        <dbReference type="ARBA" id="ARBA00022723"/>
    </source>
</evidence>
<evidence type="ECO:0000313" key="12">
    <source>
        <dbReference type="EMBL" id="CAF0740784.1"/>
    </source>
</evidence>
<evidence type="ECO:0000256" key="6">
    <source>
        <dbReference type="ARBA" id="ARBA00022833"/>
    </source>
</evidence>
<feature type="region of interest" description="Disordered" evidence="9">
    <location>
        <begin position="288"/>
        <end position="314"/>
    </location>
</feature>
<dbReference type="SUPFAM" id="SSF57716">
    <property type="entry name" value="Glucocorticoid receptor-like (DNA-binding domain)"/>
    <property type="match status" value="3"/>
</dbReference>
<dbReference type="InterPro" id="IPR013083">
    <property type="entry name" value="Znf_RING/FYVE/PHD"/>
</dbReference>
<evidence type="ECO:0000313" key="13">
    <source>
        <dbReference type="Proteomes" id="UP000663852"/>
    </source>
</evidence>
<comment type="caution">
    <text evidence="12">The sequence shown here is derived from an EMBL/GenBank/DDBJ whole genome shotgun (WGS) entry which is preliminary data.</text>
</comment>
<name>A0A813NM30_ADIRI</name>
<dbReference type="Pfam" id="PF00412">
    <property type="entry name" value="LIM"/>
    <property type="match status" value="3"/>
</dbReference>
<dbReference type="CDD" id="cd08368">
    <property type="entry name" value="LIM"/>
    <property type="match status" value="2"/>
</dbReference>
<dbReference type="Pfam" id="PF22191">
    <property type="entry name" value="IBR_1"/>
    <property type="match status" value="1"/>
</dbReference>
<dbReference type="GO" id="GO:0005634">
    <property type="term" value="C:nucleus"/>
    <property type="evidence" value="ECO:0007669"/>
    <property type="project" value="TreeGrafter"/>
</dbReference>
<dbReference type="GO" id="GO:0003712">
    <property type="term" value="F:transcription coregulator activity"/>
    <property type="evidence" value="ECO:0007669"/>
    <property type="project" value="TreeGrafter"/>
</dbReference>
<sequence>MFCFEEKKQLFCQYIVNKIWKKPTVAYTSNNVYQKHRKCRKSASRARSVLSEFSKTCAKCNQKIRIGQQSSTWANKSWHNSCFSCTDCDVSLMGFSSILNRNKQPYCANCYNLRFSPRCEKCGRIIESGTSWIDVKGNKLHPHCFTCTQCRVSLNNQLYYEHNQSPYCATCDAEYFCHKCAKCGQTISRGSIYSKHNGLTIHNTCFTCHHCGQMIKGSYRERNSQYYHPSCLDGVPLLERRRSFVESNYNDPTEQDQTKYGSFATKSTQRRTFQEFSTITALNLTAPRAKTSRTRRSFNDTPNTPLKSTQTDLTHSIRPEKQIQSQQLSLPAAFPLPVRQDISLNPTNHSDIIPPRIAVRKTKTCQVCSETKPISSYSNRISRQCKHSECKICNECIYQHVAHASQTMCRADVRCPELDCPIILDYEALKKILQRAQDFILLERYDRFYVEHQLEKNPEFIWCTHGCGSGQLAENGDQNNIITCIKCGKKSCFIHRVKWHEGVTCADYDRQIDGNRQATHRWLSLNTKQCPSCQSAIEKRSGCDHMTCARCHFEFCWGCLANYANIRNDGNHRHHPHCRHYRALPNNQN</sequence>
<gene>
    <name evidence="12" type="ORF">EDS130_LOCUS1717</name>
</gene>
<evidence type="ECO:0000256" key="4">
    <source>
        <dbReference type="ARBA" id="ARBA00022771"/>
    </source>
</evidence>
<dbReference type="AlphaFoldDB" id="A0A813NM30"/>
<keyword evidence="6 8" id="KW-0862">Zinc</keyword>
<keyword evidence="4" id="KW-0863">Zinc-finger</keyword>
<dbReference type="InterPro" id="IPR001781">
    <property type="entry name" value="Znf_LIM"/>
</dbReference>
<keyword evidence="7 8" id="KW-0440">LIM domain</keyword>
<feature type="domain" description="LIM zinc-binding" evidence="10">
    <location>
        <begin position="118"/>
        <end position="178"/>
    </location>
</feature>
<evidence type="ECO:0000256" key="8">
    <source>
        <dbReference type="PROSITE-ProRule" id="PRU00125"/>
    </source>
</evidence>
<evidence type="ECO:0000256" key="1">
    <source>
        <dbReference type="ARBA" id="ARBA00022679"/>
    </source>
</evidence>
<keyword evidence="2 8" id="KW-0479">Metal-binding</keyword>
<dbReference type="Gene3D" id="2.10.110.10">
    <property type="entry name" value="Cysteine Rich Protein"/>
    <property type="match status" value="3"/>
</dbReference>
<dbReference type="GO" id="GO:0016740">
    <property type="term" value="F:transferase activity"/>
    <property type="evidence" value="ECO:0007669"/>
    <property type="project" value="UniProtKB-KW"/>
</dbReference>